<dbReference type="Gene3D" id="3.40.50.1000">
    <property type="entry name" value="HAD superfamily/HAD-like"/>
    <property type="match status" value="1"/>
</dbReference>
<dbReference type="SUPFAM" id="SSF56784">
    <property type="entry name" value="HAD-like"/>
    <property type="match status" value="1"/>
</dbReference>
<dbReference type="PANTHER" id="PTHR18901:SF38">
    <property type="entry name" value="PSEUDOURIDINE-5'-PHOSPHATASE"/>
    <property type="match status" value="1"/>
</dbReference>
<keyword evidence="2" id="KW-1185">Reference proteome</keyword>
<reference evidence="1" key="1">
    <citation type="submission" date="2020-11" db="EMBL/GenBank/DDBJ databases">
        <authorList>
            <consortium name="DOE Joint Genome Institute"/>
            <person name="Ahrendt S."/>
            <person name="Riley R."/>
            <person name="Andreopoulos W."/>
            <person name="Labutti K."/>
            <person name="Pangilinan J."/>
            <person name="Ruiz-Duenas F.J."/>
            <person name="Barrasa J.M."/>
            <person name="Sanchez-Garcia M."/>
            <person name="Camarero S."/>
            <person name="Miyauchi S."/>
            <person name="Serrano A."/>
            <person name="Linde D."/>
            <person name="Babiker R."/>
            <person name="Drula E."/>
            <person name="Ayuso-Fernandez I."/>
            <person name="Pacheco R."/>
            <person name="Padilla G."/>
            <person name="Ferreira P."/>
            <person name="Barriuso J."/>
            <person name="Kellner H."/>
            <person name="Castanera R."/>
            <person name="Alfaro M."/>
            <person name="Ramirez L."/>
            <person name="Pisabarro A.G."/>
            <person name="Kuo A."/>
            <person name="Tritt A."/>
            <person name="Lipzen A."/>
            <person name="He G."/>
            <person name="Yan M."/>
            <person name="Ng V."/>
            <person name="Cullen D."/>
            <person name="Martin F."/>
            <person name="Rosso M.-N."/>
            <person name="Henrissat B."/>
            <person name="Hibbett D."/>
            <person name="Martinez A.T."/>
            <person name="Grigoriev I.V."/>
        </authorList>
    </citation>
    <scope>NUCLEOTIDE SEQUENCE</scope>
    <source>
        <strain evidence="1">CBS 247.69</strain>
    </source>
</reference>
<dbReference type="SFLD" id="SFLDG01129">
    <property type="entry name" value="C1.5:_HAD__Beta-PGM__Phosphata"/>
    <property type="match status" value="1"/>
</dbReference>
<dbReference type="PANTHER" id="PTHR18901">
    <property type="entry name" value="2-DEOXYGLUCOSE-6-PHOSPHATE PHOSPHATASE 2"/>
    <property type="match status" value="1"/>
</dbReference>
<dbReference type="Proteomes" id="UP000807353">
    <property type="component" value="Unassembled WGS sequence"/>
</dbReference>
<dbReference type="Pfam" id="PF00702">
    <property type="entry name" value="Hydrolase"/>
    <property type="match status" value="1"/>
</dbReference>
<proteinExistence type="predicted"/>
<name>A0A9P5Y560_9AGAR</name>
<dbReference type="GO" id="GO:0016791">
    <property type="term" value="F:phosphatase activity"/>
    <property type="evidence" value="ECO:0007669"/>
    <property type="project" value="TreeGrafter"/>
</dbReference>
<gene>
    <name evidence="1" type="ORF">BDZ94DRAFT_1219859</name>
</gene>
<dbReference type="EMBL" id="MU150272">
    <property type="protein sequence ID" value="KAF9462432.1"/>
    <property type="molecule type" value="Genomic_DNA"/>
</dbReference>
<comment type="caution">
    <text evidence="1">The sequence shown here is derived from an EMBL/GenBank/DDBJ whole genome shotgun (WGS) entry which is preliminary data.</text>
</comment>
<dbReference type="Gene3D" id="1.10.150.240">
    <property type="entry name" value="Putative phosphatase, domain 2"/>
    <property type="match status" value="1"/>
</dbReference>
<dbReference type="InterPro" id="IPR023198">
    <property type="entry name" value="PGP-like_dom2"/>
</dbReference>
<sequence>MLDNTTRPTIEYVLFDMDGLMIDSEKVYTDVTNKILGQYGKEMTWDIKAGLMGKPEIQAAEHLLSFFPDIPLTLPSYLEQRNTLQDAIWPTVPLLPGVRKLVLHLKAHNIPIAVATGSRRRNFELKTGHLGEVFECFEGKVICGDDKQYKMQGKPAPDIFLVAAKEMLGVDVGDPQYPANDEQKENRMRGLVFEDGVPGLQAGKRAGMSVIWVPDANLLDLGYAGKERADQTLKSVENFVPEEWGLPPYIS</sequence>
<dbReference type="OrthoDB" id="40579at2759"/>
<dbReference type="SFLD" id="SFLDS00003">
    <property type="entry name" value="Haloacid_Dehalogenase"/>
    <property type="match status" value="1"/>
</dbReference>
<dbReference type="InterPro" id="IPR036412">
    <property type="entry name" value="HAD-like_sf"/>
</dbReference>
<organism evidence="1 2">
    <name type="scientific">Collybia nuda</name>
    <dbReference type="NCBI Taxonomy" id="64659"/>
    <lineage>
        <taxon>Eukaryota</taxon>
        <taxon>Fungi</taxon>
        <taxon>Dikarya</taxon>
        <taxon>Basidiomycota</taxon>
        <taxon>Agaricomycotina</taxon>
        <taxon>Agaricomycetes</taxon>
        <taxon>Agaricomycetidae</taxon>
        <taxon>Agaricales</taxon>
        <taxon>Tricholomatineae</taxon>
        <taxon>Clitocybaceae</taxon>
        <taxon>Collybia</taxon>
    </lineage>
</organism>
<dbReference type="AlphaFoldDB" id="A0A9P5Y560"/>
<accession>A0A9P5Y560</accession>
<dbReference type="FunFam" id="1.10.150.240:FF:000001">
    <property type="entry name" value="Haloacid dehalogenase-like hydrolase domain"/>
    <property type="match status" value="1"/>
</dbReference>
<protein>
    <submittedName>
        <fullName evidence="1">HAD-like domain-containing protein</fullName>
    </submittedName>
</protein>
<evidence type="ECO:0000313" key="1">
    <source>
        <dbReference type="EMBL" id="KAF9462432.1"/>
    </source>
</evidence>
<evidence type="ECO:0000313" key="2">
    <source>
        <dbReference type="Proteomes" id="UP000807353"/>
    </source>
</evidence>
<dbReference type="InterPro" id="IPR023214">
    <property type="entry name" value="HAD_sf"/>
</dbReference>